<gene>
    <name evidence="3" type="ORF">Z517_07848</name>
</gene>
<keyword evidence="2" id="KW-1133">Transmembrane helix</keyword>
<evidence type="ECO:0000256" key="1">
    <source>
        <dbReference type="SAM" id="MobiDB-lite"/>
    </source>
</evidence>
<dbReference type="GeneID" id="25307338"/>
<dbReference type="HOGENOM" id="CLU_034859_1_0_1"/>
<feature type="transmembrane region" description="Helical" evidence="2">
    <location>
        <begin position="171"/>
        <end position="192"/>
    </location>
</feature>
<keyword evidence="2" id="KW-0812">Transmembrane</keyword>
<evidence type="ECO:0008006" key="5">
    <source>
        <dbReference type="Google" id="ProtNLM"/>
    </source>
</evidence>
<dbReference type="STRING" id="1442368.A0A0D2GHL0"/>
<evidence type="ECO:0000313" key="4">
    <source>
        <dbReference type="Proteomes" id="UP000053029"/>
    </source>
</evidence>
<feature type="compositionally biased region" description="Basic and acidic residues" evidence="1">
    <location>
        <begin position="11"/>
        <end position="21"/>
    </location>
</feature>
<accession>A0A0D2GHL0</accession>
<sequence length="469" mass="52258">MATTENAARNNKVEEGQKKTPGDITQGANCQSGRDTEIILPASDWVTLTERRGRYRPLHPGRLRNSLLAGVGFLELGNAGDFAANVWNEIPVKKWVAVLMALGATLALVTSLFAFRDIILSWRNIKVLREERLHLKRERARCRNNKACLRSVEALLGVNFRESGTELLDRLIVDVLLGFGALLVSIGTYMAIGGANPSVFAASNLLSGYIGNAAGALYGLINAGWSTYVSIRAYRHRSAGLVKLQSDVAKQLLRRRTRQVQTHALVLAITGLAAGAGGLITATMWWGYIILVPCIVSNIYCNWMWRHQIGYERPIAAKIVEIDQQSLTRELEGVDAMSNYLGNRKPSNSPKGDTTHDFTSIVSIIHFMISIDVFESFCVRVMRDRRLSAALLQASKGDLTIHEQTFRELDQKHLPLVIEIARLHMQERGPVQLRYRERYLLEALGCYLRVQGNTSTSKELEHPLPQESA</sequence>
<feature type="transmembrane region" description="Helical" evidence="2">
    <location>
        <begin position="260"/>
        <end position="280"/>
    </location>
</feature>
<feature type="transmembrane region" description="Helical" evidence="2">
    <location>
        <begin position="95"/>
        <end position="115"/>
    </location>
</feature>
<dbReference type="VEuPathDB" id="FungiDB:Z517_07848"/>
<dbReference type="OrthoDB" id="5089392at2759"/>
<dbReference type="AlphaFoldDB" id="A0A0D2GHL0"/>
<dbReference type="RefSeq" id="XP_013281823.1">
    <property type="nucleotide sequence ID" value="XM_013426369.1"/>
</dbReference>
<keyword evidence="4" id="KW-1185">Reference proteome</keyword>
<keyword evidence="2" id="KW-0472">Membrane</keyword>
<evidence type="ECO:0000313" key="3">
    <source>
        <dbReference type="EMBL" id="KIW78015.1"/>
    </source>
</evidence>
<reference evidence="3 4" key="1">
    <citation type="submission" date="2015-01" db="EMBL/GenBank/DDBJ databases">
        <title>The Genome Sequence of Fonsecaea pedrosoi CBS 271.37.</title>
        <authorList>
            <consortium name="The Broad Institute Genomics Platform"/>
            <person name="Cuomo C."/>
            <person name="de Hoog S."/>
            <person name="Gorbushina A."/>
            <person name="Stielow B."/>
            <person name="Teixiera M."/>
            <person name="Abouelleil A."/>
            <person name="Chapman S.B."/>
            <person name="Priest M."/>
            <person name="Young S.K."/>
            <person name="Wortman J."/>
            <person name="Nusbaum C."/>
            <person name="Birren B."/>
        </authorList>
    </citation>
    <scope>NUCLEOTIDE SEQUENCE [LARGE SCALE GENOMIC DNA]</scope>
    <source>
        <strain evidence="3 4">CBS 271.37</strain>
    </source>
</reference>
<feature type="region of interest" description="Disordered" evidence="1">
    <location>
        <begin position="1"/>
        <end position="30"/>
    </location>
</feature>
<protein>
    <recommendedName>
        <fullName evidence="5">Integral membrane protein</fullName>
    </recommendedName>
</protein>
<proteinExistence type="predicted"/>
<dbReference type="EMBL" id="KN846973">
    <property type="protein sequence ID" value="KIW78015.1"/>
    <property type="molecule type" value="Genomic_DNA"/>
</dbReference>
<organism evidence="3 4">
    <name type="scientific">Fonsecaea pedrosoi CBS 271.37</name>
    <dbReference type="NCBI Taxonomy" id="1442368"/>
    <lineage>
        <taxon>Eukaryota</taxon>
        <taxon>Fungi</taxon>
        <taxon>Dikarya</taxon>
        <taxon>Ascomycota</taxon>
        <taxon>Pezizomycotina</taxon>
        <taxon>Eurotiomycetes</taxon>
        <taxon>Chaetothyriomycetidae</taxon>
        <taxon>Chaetothyriales</taxon>
        <taxon>Herpotrichiellaceae</taxon>
        <taxon>Fonsecaea</taxon>
    </lineage>
</organism>
<feature type="transmembrane region" description="Helical" evidence="2">
    <location>
        <begin position="212"/>
        <end position="231"/>
    </location>
</feature>
<name>A0A0D2GHL0_9EURO</name>
<evidence type="ECO:0000256" key="2">
    <source>
        <dbReference type="SAM" id="Phobius"/>
    </source>
</evidence>
<dbReference type="Proteomes" id="UP000053029">
    <property type="component" value="Unassembled WGS sequence"/>
</dbReference>